<keyword evidence="2" id="KW-0808">Transferase</keyword>
<evidence type="ECO:0000256" key="4">
    <source>
        <dbReference type="ARBA" id="ARBA00022723"/>
    </source>
</evidence>
<protein>
    <recommendedName>
        <fullName evidence="1">RNA-directed DNA polymerase</fullName>
        <ecNumber evidence="1">2.7.7.49</ecNumber>
    </recommendedName>
</protein>
<dbReference type="CDD" id="cd03487">
    <property type="entry name" value="RT_Bac_retron_II"/>
    <property type="match status" value="1"/>
</dbReference>
<dbReference type="GO" id="GO:0003723">
    <property type="term" value="F:RNA binding"/>
    <property type="evidence" value="ECO:0007669"/>
    <property type="project" value="InterPro"/>
</dbReference>
<dbReference type="Proteomes" id="UP000192674">
    <property type="component" value="Unassembled WGS sequence"/>
</dbReference>
<dbReference type="InterPro" id="IPR051083">
    <property type="entry name" value="GrpII_Intron_Splice-Mob/Def"/>
</dbReference>
<keyword evidence="5" id="KW-0460">Magnesium</keyword>
<keyword evidence="7" id="KW-0051">Antiviral defense</keyword>
<keyword evidence="12" id="KW-1185">Reference proteome</keyword>
<evidence type="ECO:0000256" key="8">
    <source>
        <dbReference type="ARBA" id="ARBA00034120"/>
    </source>
</evidence>
<dbReference type="PROSITE" id="PS50878">
    <property type="entry name" value="RT_POL"/>
    <property type="match status" value="1"/>
</dbReference>
<dbReference type="PRINTS" id="PR00866">
    <property type="entry name" value="RNADNAPOLMS"/>
</dbReference>
<comment type="similarity">
    <text evidence="8">Belongs to the bacterial reverse transcriptase family.</text>
</comment>
<dbReference type="InterPro" id="IPR043502">
    <property type="entry name" value="DNA/RNA_pol_sf"/>
</dbReference>
<evidence type="ECO:0000256" key="7">
    <source>
        <dbReference type="ARBA" id="ARBA00023118"/>
    </source>
</evidence>
<proteinExistence type="inferred from homology"/>
<evidence type="ECO:0000259" key="10">
    <source>
        <dbReference type="PROSITE" id="PS50878"/>
    </source>
</evidence>
<dbReference type="GO" id="GO:0003964">
    <property type="term" value="F:RNA-directed DNA polymerase activity"/>
    <property type="evidence" value="ECO:0007669"/>
    <property type="project" value="UniProtKB-KW"/>
</dbReference>
<name>A0A1W2CTQ9_KIBAR</name>
<evidence type="ECO:0000256" key="1">
    <source>
        <dbReference type="ARBA" id="ARBA00012493"/>
    </source>
</evidence>
<keyword evidence="3" id="KW-0548">Nucleotidyltransferase</keyword>
<dbReference type="AlphaFoldDB" id="A0A1W2CTQ9"/>
<dbReference type="Pfam" id="PF00078">
    <property type="entry name" value="RVT_1"/>
    <property type="match status" value="1"/>
</dbReference>
<evidence type="ECO:0000313" key="11">
    <source>
        <dbReference type="EMBL" id="SMC88314.1"/>
    </source>
</evidence>
<accession>A0A1W2CTQ9</accession>
<evidence type="ECO:0000256" key="5">
    <source>
        <dbReference type="ARBA" id="ARBA00022842"/>
    </source>
</evidence>
<dbReference type="InterPro" id="IPR000123">
    <property type="entry name" value="Reverse_transcriptase_msDNA"/>
</dbReference>
<feature type="domain" description="Reverse transcriptase" evidence="10">
    <location>
        <begin position="110"/>
        <end position="344"/>
    </location>
</feature>
<dbReference type="SUPFAM" id="SSF56672">
    <property type="entry name" value="DNA/RNA polymerases"/>
    <property type="match status" value="1"/>
</dbReference>
<gene>
    <name evidence="11" type="ORF">SAMN05661093_02444</name>
</gene>
<reference evidence="11 12" key="1">
    <citation type="submission" date="2017-04" db="EMBL/GenBank/DDBJ databases">
        <authorList>
            <person name="Afonso C.L."/>
            <person name="Miller P.J."/>
            <person name="Scott M.A."/>
            <person name="Spackman E."/>
            <person name="Goraichik I."/>
            <person name="Dimitrov K.M."/>
            <person name="Suarez D.L."/>
            <person name="Swayne D.E."/>
        </authorList>
    </citation>
    <scope>NUCLEOTIDE SEQUENCE [LARGE SCALE GENOMIC DNA]</scope>
    <source>
        <strain evidence="11 12">DSM 43828</strain>
    </source>
</reference>
<dbReference type="PANTHER" id="PTHR34047:SF7">
    <property type="entry name" value="RNA-DIRECTED DNA POLYMERASE"/>
    <property type="match status" value="1"/>
</dbReference>
<dbReference type="RefSeq" id="WP_235038571.1">
    <property type="nucleotide sequence ID" value="NZ_FWXV01000002.1"/>
</dbReference>
<dbReference type="GO" id="GO:0046872">
    <property type="term" value="F:metal ion binding"/>
    <property type="evidence" value="ECO:0007669"/>
    <property type="project" value="UniProtKB-KW"/>
</dbReference>
<comment type="catalytic activity">
    <reaction evidence="9">
        <text>DNA(n) + a 2'-deoxyribonucleoside 5'-triphosphate = DNA(n+1) + diphosphate</text>
        <dbReference type="Rhea" id="RHEA:22508"/>
        <dbReference type="Rhea" id="RHEA-COMP:17339"/>
        <dbReference type="Rhea" id="RHEA-COMP:17340"/>
        <dbReference type="ChEBI" id="CHEBI:33019"/>
        <dbReference type="ChEBI" id="CHEBI:61560"/>
        <dbReference type="ChEBI" id="CHEBI:173112"/>
        <dbReference type="EC" id="2.7.7.49"/>
    </reaction>
</comment>
<keyword evidence="6 11" id="KW-0695">RNA-directed DNA polymerase</keyword>
<evidence type="ECO:0000256" key="9">
    <source>
        <dbReference type="ARBA" id="ARBA00048173"/>
    </source>
</evidence>
<dbReference type="GO" id="GO:0051607">
    <property type="term" value="P:defense response to virus"/>
    <property type="evidence" value="ECO:0007669"/>
    <property type="project" value="UniProtKB-KW"/>
</dbReference>
<dbReference type="PANTHER" id="PTHR34047">
    <property type="entry name" value="NUCLEAR INTRON MATURASE 1, MITOCHONDRIAL-RELATED"/>
    <property type="match status" value="1"/>
</dbReference>
<evidence type="ECO:0000256" key="6">
    <source>
        <dbReference type="ARBA" id="ARBA00022918"/>
    </source>
</evidence>
<evidence type="ECO:0000256" key="2">
    <source>
        <dbReference type="ARBA" id="ARBA00022679"/>
    </source>
</evidence>
<evidence type="ECO:0000256" key="3">
    <source>
        <dbReference type="ARBA" id="ARBA00022695"/>
    </source>
</evidence>
<sequence length="412" mass="45117">MYAWARGYRENRSLRVAASALDGPWTQTDIATRLSALYADPAAAEVMADLLVSHSPRQPFGSLDELARQIAAFPPLPKPPAPEPPKPKKSLDLQALLDVTASELDWLADARGWNKRAGQPLWHYRSRWVGTSTGGLRLIEAPKPRLAEAQRRIVRHVDLPVHEAAHGFRKGRSALTYAAPHAGKPLVVRMDLEGFFASVTGARVRALLHEYEQAATLAGLLTTRTPLKVLRAAPTTSGDPDIRRRLLAHLAHQHLPQGAPSSPAVANAVAYRLDCRLAGLAKALGAEYTRYADDLAFSGPQTLPVHRLLPGVVMIARDEGFRVRPDKTSVARQHQRQKLAGLVVNTAPAVPRVEYDALKALLHNCVKTGPQAQNRAGHSDFQAHVRGRIEWVAAGHPARGAKLRELFCQVTW</sequence>
<dbReference type="InterPro" id="IPR000477">
    <property type="entry name" value="RT_dom"/>
</dbReference>
<keyword evidence="4" id="KW-0479">Metal-binding</keyword>
<evidence type="ECO:0000313" key="12">
    <source>
        <dbReference type="Proteomes" id="UP000192674"/>
    </source>
</evidence>
<organism evidence="11 12">
    <name type="scientific">Kibdelosporangium aridum</name>
    <dbReference type="NCBI Taxonomy" id="2030"/>
    <lineage>
        <taxon>Bacteria</taxon>
        <taxon>Bacillati</taxon>
        <taxon>Actinomycetota</taxon>
        <taxon>Actinomycetes</taxon>
        <taxon>Pseudonocardiales</taxon>
        <taxon>Pseudonocardiaceae</taxon>
        <taxon>Kibdelosporangium</taxon>
    </lineage>
</organism>
<dbReference type="EC" id="2.7.7.49" evidence="1"/>
<dbReference type="EMBL" id="FWXV01000002">
    <property type="protein sequence ID" value="SMC88314.1"/>
    <property type="molecule type" value="Genomic_DNA"/>
</dbReference>